<dbReference type="KEGG" id="gms:SOIL9_25740"/>
<proteinExistence type="predicted"/>
<accession>A0A6P2D6T5</accession>
<keyword evidence="2" id="KW-1185">Reference proteome</keyword>
<sequence>MPPAVSGSGGHDGTFRVTRALVYGFDLGPDAALDLLRTEYNPRCRPPWSEEQLCHKVEDADRIPFRKPRGYLRNEPITGRDEVSEGPNEIVLRATPAAGKRGKIVVVAVRDGSELHRDTIDPNSATGRKRFIDAVVRAPSNRGTAIVPEEPVRANLEHQLRELGRVPPSSDAPGGAPSDEDRRATELAKMPGDVRAEAEAEALLNDPNLLDRVSEAIGALGVVGEGRNRLILYLTGTSAQLPRPLAVITRGASSSGSRSWPSR</sequence>
<reference evidence="1 2" key="1">
    <citation type="submission" date="2019-05" db="EMBL/GenBank/DDBJ databases">
        <authorList>
            <consortium name="Science for Life Laboratories"/>
        </authorList>
    </citation>
    <scope>NUCLEOTIDE SEQUENCE [LARGE SCALE GENOMIC DNA]</scope>
    <source>
        <strain evidence="1">Soil9</strain>
    </source>
</reference>
<evidence type="ECO:0000313" key="1">
    <source>
        <dbReference type="EMBL" id="VTR95140.1"/>
    </source>
</evidence>
<dbReference type="EMBL" id="LR593886">
    <property type="protein sequence ID" value="VTR95140.1"/>
    <property type="molecule type" value="Genomic_DNA"/>
</dbReference>
<gene>
    <name evidence="1" type="ORF">SOIL9_25740</name>
</gene>
<evidence type="ECO:0000313" key="2">
    <source>
        <dbReference type="Proteomes" id="UP000464178"/>
    </source>
</evidence>
<dbReference type="AlphaFoldDB" id="A0A6P2D6T5"/>
<name>A0A6P2D6T5_9BACT</name>
<organism evidence="1 2">
    <name type="scientific">Gemmata massiliana</name>
    <dbReference type="NCBI Taxonomy" id="1210884"/>
    <lineage>
        <taxon>Bacteria</taxon>
        <taxon>Pseudomonadati</taxon>
        <taxon>Planctomycetota</taxon>
        <taxon>Planctomycetia</taxon>
        <taxon>Gemmatales</taxon>
        <taxon>Gemmataceae</taxon>
        <taxon>Gemmata</taxon>
    </lineage>
</organism>
<protein>
    <submittedName>
        <fullName evidence="1">Phage/plasmid primase, P4 family, C-terminal domain protein</fullName>
    </submittedName>
</protein>
<dbReference type="Proteomes" id="UP000464178">
    <property type="component" value="Chromosome"/>
</dbReference>
<dbReference type="RefSeq" id="WP_232069729.1">
    <property type="nucleotide sequence ID" value="NZ_LR593886.1"/>
</dbReference>